<evidence type="ECO:0000313" key="1">
    <source>
        <dbReference type="EMBL" id="KNZ47198.1"/>
    </source>
</evidence>
<dbReference type="AlphaFoldDB" id="A0A0L6UF41"/>
<dbReference type="Proteomes" id="UP000037035">
    <property type="component" value="Unassembled WGS sequence"/>
</dbReference>
<evidence type="ECO:0000313" key="2">
    <source>
        <dbReference type="Proteomes" id="UP000037035"/>
    </source>
</evidence>
<sequence length="351" mass="40284">MRVRPRKKPSRLGTEARGSYFHARREGHISMNHESWDSQTYLCISTIDHAVATSHQTWVLKRKEPWQGARKNIWQSSKEHLRLDNPNPMSRSPQAKGLDMSPAISAIFCSRSQAKGPEVVGNRKIYCFCLISNQAIMTSDDAGTQLSMPTLYPILHRLVLAHGPSTKFFFWSGQCQVSFIPLLLHTLKGILFMIRHPMTNRHHNHQRTPRTTNNTTDKPFIQSNRIKQMAMGPNHLERHQQLNLQTAKTSMVCEMLYIIVYLIMSDLSPLFPRLLSSLFIGLVPTLPQQSLLYQSHQPTDHPVLSRPINHIFPCRHLALTPSTPAIGVFFFFSKSLQSRFLTIQLFRNQQT</sequence>
<comment type="caution">
    <text evidence="1">The sequence shown here is derived from an EMBL/GenBank/DDBJ whole genome shotgun (WGS) entry which is preliminary data.</text>
</comment>
<organism evidence="1 2">
    <name type="scientific">Puccinia sorghi</name>
    <dbReference type="NCBI Taxonomy" id="27349"/>
    <lineage>
        <taxon>Eukaryota</taxon>
        <taxon>Fungi</taxon>
        <taxon>Dikarya</taxon>
        <taxon>Basidiomycota</taxon>
        <taxon>Pucciniomycotina</taxon>
        <taxon>Pucciniomycetes</taxon>
        <taxon>Pucciniales</taxon>
        <taxon>Pucciniaceae</taxon>
        <taxon>Puccinia</taxon>
    </lineage>
</organism>
<keyword evidence="2" id="KW-1185">Reference proteome</keyword>
<gene>
    <name evidence="1" type="ORF">VP01_6608g1</name>
</gene>
<protein>
    <submittedName>
        <fullName evidence="1">Uncharacterized protein</fullName>
    </submittedName>
</protein>
<accession>A0A0L6UF41</accession>
<proteinExistence type="predicted"/>
<dbReference type="EMBL" id="LAVV01011950">
    <property type="protein sequence ID" value="KNZ47198.1"/>
    <property type="molecule type" value="Genomic_DNA"/>
</dbReference>
<reference evidence="1 2" key="1">
    <citation type="submission" date="2015-08" db="EMBL/GenBank/DDBJ databases">
        <title>Next Generation Sequencing and Analysis of the Genome of Puccinia sorghi L Schw, the Causal Agent of Maize Common Rust.</title>
        <authorList>
            <person name="Rochi L."/>
            <person name="Burguener G."/>
            <person name="Darino M."/>
            <person name="Turjanski A."/>
            <person name="Kreff E."/>
            <person name="Dieguez M.J."/>
            <person name="Sacco F."/>
        </authorList>
    </citation>
    <scope>NUCLEOTIDE SEQUENCE [LARGE SCALE GENOMIC DNA]</scope>
    <source>
        <strain evidence="1 2">RO10H11247</strain>
    </source>
</reference>
<dbReference type="VEuPathDB" id="FungiDB:VP01_6608g1"/>
<name>A0A0L6UF41_9BASI</name>